<feature type="transmembrane region" description="Helical" evidence="6">
    <location>
        <begin position="419"/>
        <end position="439"/>
    </location>
</feature>
<evidence type="ECO:0000259" key="7">
    <source>
        <dbReference type="PROSITE" id="PS50109"/>
    </source>
</evidence>
<keyword evidence="5 8" id="KW-0418">Kinase</keyword>
<gene>
    <name evidence="8" type="ORF">KE626_09290</name>
</gene>
<feature type="domain" description="Histidine kinase" evidence="7">
    <location>
        <begin position="486"/>
        <end position="699"/>
    </location>
</feature>
<dbReference type="InterPro" id="IPR036890">
    <property type="entry name" value="HATPase_C_sf"/>
</dbReference>
<keyword evidence="6" id="KW-0812">Transmembrane</keyword>
<dbReference type="Pfam" id="PF00512">
    <property type="entry name" value="HisKA"/>
    <property type="match status" value="1"/>
</dbReference>
<dbReference type="InterPro" id="IPR036097">
    <property type="entry name" value="HisK_dim/P_sf"/>
</dbReference>
<dbReference type="Pfam" id="PF02518">
    <property type="entry name" value="HATPase_c"/>
    <property type="match status" value="1"/>
</dbReference>
<dbReference type="Gene3D" id="3.30.565.10">
    <property type="entry name" value="Histidine kinase-like ATPase, C-terminal domain"/>
    <property type="match status" value="1"/>
</dbReference>
<dbReference type="SUPFAM" id="SSF55874">
    <property type="entry name" value="ATPase domain of HSP90 chaperone/DNA topoisomerase II/histidine kinase"/>
    <property type="match status" value="1"/>
</dbReference>
<dbReference type="Gene3D" id="1.25.40.10">
    <property type="entry name" value="Tetratricopeptide repeat domain"/>
    <property type="match status" value="2"/>
</dbReference>
<feature type="transmembrane region" description="Helical" evidence="6">
    <location>
        <begin position="12"/>
        <end position="31"/>
    </location>
</feature>
<dbReference type="SMART" id="SM00388">
    <property type="entry name" value="HisKA"/>
    <property type="match status" value="1"/>
</dbReference>
<dbReference type="EMBL" id="JAGTXB010000003">
    <property type="protein sequence ID" value="MBS0027499.1"/>
    <property type="molecule type" value="Genomic_DNA"/>
</dbReference>
<dbReference type="PRINTS" id="PR00344">
    <property type="entry name" value="BCTRLSENSOR"/>
</dbReference>
<accession>A0ABS5IWZ7</accession>
<dbReference type="PROSITE" id="PS50109">
    <property type="entry name" value="HIS_KIN"/>
    <property type="match status" value="1"/>
</dbReference>
<keyword evidence="6" id="KW-0472">Membrane</keyword>
<dbReference type="InterPro" id="IPR005467">
    <property type="entry name" value="His_kinase_dom"/>
</dbReference>
<dbReference type="RefSeq" id="WP_211972589.1">
    <property type="nucleotide sequence ID" value="NZ_CBFHAM010000006.1"/>
</dbReference>
<keyword evidence="3" id="KW-0597">Phosphoprotein</keyword>
<evidence type="ECO:0000256" key="3">
    <source>
        <dbReference type="ARBA" id="ARBA00022553"/>
    </source>
</evidence>
<dbReference type="Proteomes" id="UP000676386">
    <property type="component" value="Unassembled WGS sequence"/>
</dbReference>
<dbReference type="InterPro" id="IPR003661">
    <property type="entry name" value="HisK_dim/P_dom"/>
</dbReference>
<dbReference type="EC" id="2.7.13.3" evidence="2"/>
<evidence type="ECO:0000256" key="5">
    <source>
        <dbReference type="ARBA" id="ARBA00022777"/>
    </source>
</evidence>
<evidence type="ECO:0000256" key="4">
    <source>
        <dbReference type="ARBA" id="ARBA00022679"/>
    </source>
</evidence>
<keyword evidence="6" id="KW-1133">Transmembrane helix</keyword>
<keyword evidence="4" id="KW-0808">Transferase</keyword>
<sequence length="700" mass="80606">MNNDLESTPCLARRRWFTSVFLAWILGWMLFSSCSEPPVAKPDHPGYFNPVFQKAENFQPGELTLALRYLDSVYAGFKDPGPMDLARKYGFKMNYYWITESNARLSRLYADSILFVLKGLTDNPEYGKEYGKTLLQIGDFLRDRGNYSDAFTYYYEGHIFIQKSGDTCSYNEYSQKIAIVLYKQEKYQEAIPYLQATFIALNSCAPNDFYRFRLQQADLDNIGLCYARFNKPDSALFYYDSALQYIKLNNAAFQDQKNQQEFIEEAKAVIYGNKGSVLEKQGNTSEAEKLYRESVRINMITGREIKDAQLTMAKLVELYLSQQKFPDARNWQQTLRHSLDSFPSSDSELLWLKLQSKYFATTGEPGQAFTTLNRYLRLKDSLAAINNPLNFINLQKEFDHLTREYELSLLKKKSEIKTIYLKVSVLLLFMAIVIAFLVWQTWKRSGKHLEAMQRLNEQMVIQHQQMKASLEALEQSQLDNSRMMKIIAHDLRNPVGAMMGLAEILPYGQKNISDETQEALSMMKESGERALSLISELLHMNVTTEMQQEEVQLDVVLEYCVNLLQPKAREKGQEIRLQTIPVKLQANREKIWRVFSNLITNAIKFSRTKSVIEVSMQQENQDVITVSVKDEGIGIPEDIKLKLFNLAADTRRKGTIGEESFGLGLAISKQIVTAHKGRIWFESEVGKGSVFYVELKNEAE</sequence>
<dbReference type="CDD" id="cd00082">
    <property type="entry name" value="HisKA"/>
    <property type="match status" value="1"/>
</dbReference>
<dbReference type="SUPFAM" id="SSF48452">
    <property type="entry name" value="TPR-like"/>
    <property type="match status" value="1"/>
</dbReference>
<dbReference type="Pfam" id="PF13181">
    <property type="entry name" value="TPR_8"/>
    <property type="match status" value="1"/>
</dbReference>
<dbReference type="Gene3D" id="1.10.287.130">
    <property type="match status" value="1"/>
</dbReference>
<dbReference type="SMART" id="SM00387">
    <property type="entry name" value="HATPase_c"/>
    <property type="match status" value="1"/>
</dbReference>
<evidence type="ECO:0000256" key="2">
    <source>
        <dbReference type="ARBA" id="ARBA00012438"/>
    </source>
</evidence>
<dbReference type="InterPro" id="IPR019734">
    <property type="entry name" value="TPR_rpt"/>
</dbReference>
<dbReference type="GO" id="GO:0016301">
    <property type="term" value="F:kinase activity"/>
    <property type="evidence" value="ECO:0007669"/>
    <property type="project" value="UniProtKB-KW"/>
</dbReference>
<dbReference type="PANTHER" id="PTHR43047:SF72">
    <property type="entry name" value="OSMOSENSING HISTIDINE PROTEIN KINASE SLN1"/>
    <property type="match status" value="1"/>
</dbReference>
<evidence type="ECO:0000256" key="1">
    <source>
        <dbReference type="ARBA" id="ARBA00000085"/>
    </source>
</evidence>
<dbReference type="InterPro" id="IPR011990">
    <property type="entry name" value="TPR-like_helical_dom_sf"/>
</dbReference>
<proteinExistence type="predicted"/>
<name>A0ABS5IWZ7_9BACT</name>
<dbReference type="InterPro" id="IPR003594">
    <property type="entry name" value="HATPase_dom"/>
</dbReference>
<dbReference type="SMART" id="SM00028">
    <property type="entry name" value="TPR"/>
    <property type="match status" value="4"/>
</dbReference>
<comment type="caution">
    <text evidence="8">The sequence shown here is derived from an EMBL/GenBank/DDBJ whole genome shotgun (WGS) entry which is preliminary data.</text>
</comment>
<dbReference type="PANTHER" id="PTHR43047">
    <property type="entry name" value="TWO-COMPONENT HISTIDINE PROTEIN KINASE"/>
    <property type="match status" value="1"/>
</dbReference>
<evidence type="ECO:0000313" key="9">
    <source>
        <dbReference type="Proteomes" id="UP000676386"/>
    </source>
</evidence>
<dbReference type="SUPFAM" id="SSF47384">
    <property type="entry name" value="Homodimeric domain of signal transducing histidine kinase"/>
    <property type="match status" value="1"/>
</dbReference>
<reference evidence="8 9" key="1">
    <citation type="submission" date="2021-04" db="EMBL/GenBank/DDBJ databases">
        <title>Chitinophaga sp. nov., isolated from the rhizosphere soil.</title>
        <authorList>
            <person name="He S."/>
        </authorList>
    </citation>
    <scope>NUCLEOTIDE SEQUENCE [LARGE SCALE GENOMIC DNA]</scope>
    <source>
        <strain evidence="8 9">2R12</strain>
    </source>
</reference>
<dbReference type="CDD" id="cd00075">
    <property type="entry name" value="HATPase"/>
    <property type="match status" value="1"/>
</dbReference>
<protein>
    <recommendedName>
        <fullName evidence="2">histidine kinase</fullName>
        <ecNumber evidence="2">2.7.13.3</ecNumber>
    </recommendedName>
</protein>
<evidence type="ECO:0000313" key="8">
    <source>
        <dbReference type="EMBL" id="MBS0027499.1"/>
    </source>
</evidence>
<evidence type="ECO:0000256" key="6">
    <source>
        <dbReference type="SAM" id="Phobius"/>
    </source>
</evidence>
<dbReference type="InterPro" id="IPR004358">
    <property type="entry name" value="Sig_transdc_His_kin-like_C"/>
</dbReference>
<keyword evidence="9" id="KW-1185">Reference proteome</keyword>
<comment type="catalytic activity">
    <reaction evidence="1">
        <text>ATP + protein L-histidine = ADP + protein N-phospho-L-histidine.</text>
        <dbReference type="EC" id="2.7.13.3"/>
    </reaction>
</comment>
<organism evidence="8 9">
    <name type="scientific">Chitinophaga hostae</name>
    <dbReference type="NCBI Taxonomy" id="2831022"/>
    <lineage>
        <taxon>Bacteria</taxon>
        <taxon>Pseudomonadati</taxon>
        <taxon>Bacteroidota</taxon>
        <taxon>Chitinophagia</taxon>
        <taxon>Chitinophagales</taxon>
        <taxon>Chitinophagaceae</taxon>
        <taxon>Chitinophaga</taxon>
    </lineage>
</organism>